<proteinExistence type="predicted"/>
<evidence type="ECO:0000259" key="5">
    <source>
        <dbReference type="PROSITE" id="PS51184"/>
    </source>
</evidence>
<dbReference type="Pfam" id="PF02373">
    <property type="entry name" value="JmjC"/>
    <property type="match status" value="1"/>
</dbReference>
<feature type="domain" description="JmjC" evidence="5">
    <location>
        <begin position="237"/>
        <end position="398"/>
    </location>
</feature>
<dbReference type="SUPFAM" id="SSF51197">
    <property type="entry name" value="Clavaminate synthase-like"/>
    <property type="match status" value="1"/>
</dbReference>
<protein>
    <submittedName>
        <fullName evidence="6">Histone lysine demethylase, putative</fullName>
    </submittedName>
</protein>
<evidence type="ECO:0000259" key="4">
    <source>
        <dbReference type="PROSITE" id="PS51183"/>
    </source>
</evidence>
<feature type="compositionally biased region" description="Low complexity" evidence="3">
    <location>
        <begin position="35"/>
        <end position="44"/>
    </location>
</feature>
<dbReference type="PROSITE" id="PS51183">
    <property type="entry name" value="JMJN"/>
    <property type="match status" value="1"/>
</dbReference>
<dbReference type="Gene3D" id="2.60.120.650">
    <property type="entry name" value="Cupin"/>
    <property type="match status" value="1"/>
</dbReference>
<dbReference type="GO" id="GO:0000785">
    <property type="term" value="C:chromatin"/>
    <property type="evidence" value="ECO:0007669"/>
    <property type="project" value="TreeGrafter"/>
</dbReference>
<evidence type="ECO:0000256" key="2">
    <source>
        <dbReference type="ARBA" id="ARBA00023242"/>
    </source>
</evidence>
<evidence type="ECO:0000313" key="7">
    <source>
        <dbReference type="Proteomes" id="UP001057455"/>
    </source>
</evidence>
<evidence type="ECO:0000313" key="6">
    <source>
        <dbReference type="EMBL" id="GFE55298.1"/>
    </source>
</evidence>
<dbReference type="EMBL" id="BLIY01000018">
    <property type="protein sequence ID" value="GFE55298.1"/>
    <property type="molecule type" value="Genomic_DNA"/>
</dbReference>
<name>A0A9W5TCJ5_BABOV</name>
<feature type="domain" description="JmjN" evidence="4">
    <location>
        <begin position="92"/>
        <end position="133"/>
    </location>
</feature>
<dbReference type="GO" id="GO:0034647">
    <property type="term" value="F:histone H3K4me/H3K4me2/H3K4me3 demethylase activity"/>
    <property type="evidence" value="ECO:0007669"/>
    <property type="project" value="TreeGrafter"/>
</dbReference>
<dbReference type="GO" id="GO:0005634">
    <property type="term" value="C:nucleus"/>
    <property type="evidence" value="ECO:0007669"/>
    <property type="project" value="UniProtKB-SubCell"/>
</dbReference>
<comment type="subcellular location">
    <subcellularLocation>
        <location evidence="1">Nucleus</location>
    </subcellularLocation>
</comment>
<dbReference type="InterPro" id="IPR003347">
    <property type="entry name" value="JmjC_dom"/>
</dbReference>
<dbReference type="Proteomes" id="UP001057455">
    <property type="component" value="Unassembled WGS sequence"/>
</dbReference>
<accession>A0A9W5TCJ5</accession>
<dbReference type="AlphaFoldDB" id="A0A9W5TCJ5"/>
<dbReference type="PANTHER" id="PTHR10694:SF113">
    <property type="entry name" value="PROTEIN JUMONJI"/>
    <property type="match status" value="1"/>
</dbReference>
<reference evidence="6" key="1">
    <citation type="submission" date="2019-12" db="EMBL/GenBank/DDBJ databases">
        <title>Genome sequence of Babesia ovis.</title>
        <authorList>
            <person name="Yamagishi J."/>
            <person name="Sevinc F."/>
            <person name="Xuan X."/>
        </authorList>
    </citation>
    <scope>NUCLEOTIDE SEQUENCE</scope>
    <source>
        <strain evidence="6">Selcuk</strain>
    </source>
</reference>
<dbReference type="PROSITE" id="PS51184">
    <property type="entry name" value="JMJC"/>
    <property type="match status" value="1"/>
</dbReference>
<keyword evidence="2" id="KW-0539">Nucleus</keyword>
<dbReference type="SMART" id="SM00545">
    <property type="entry name" value="JmjN"/>
    <property type="match status" value="1"/>
</dbReference>
<dbReference type="InterPro" id="IPR003349">
    <property type="entry name" value="JmjN"/>
</dbReference>
<sequence length="752" mass="85819">MDTLTVNQPLVVSEPTSRNAEVTPYSGADPEIGGNPANSSPGPRRSSRTSKRPNFFHVVHESRLDRETMAAIKRSKLETQQLNIDYATLVEIPTVYATPEEFDNPLTIWNKYSHLGEKFGAIKVVPPKGWHGVCPLDTERLKFKVREQQLQNLSIGKGFSHPSYDWDCHQMKAADVDLMNQLFGRSDPSIEEVEQEYWRIVKNANRSLIVKYGADLNVYSPEFEPYLVDVSGTKCEDDWWNLRNLSKSPGSLLRYSQHTIPGVNIPWLYIGMGLTSFCWHTEDNYFGAVNYHHFGAPKIWYIVPPRKAGRLESLLKDYSAKESAEFAVYSLRIQVAPEILVANGIPVHRIVQRENEFVFAWPRAFHSGLNVGYNCNEACNIAPVNWLPMGYRSLVNYRFYRKTCISFFTLVMSGVCNYRDMNAEDLSHMINALLLLLAQEYETRNSVNYPRVQMYLYLGAEEVFNVNSHFDEAYRQQDFDAADFVRALELLCSERDDDFLQGCTLLSNIPMKDCDLCDTPTFGSCITCAHTNCTVCISCRTYHPCDCSTRVVLYRYPLLAFYRMISILKRAYRSMSGMKWRPEQEYCKITKTALAELDSMSLFSVDQLLKERCDLYTVKARKNLDCNVELCTPIKAPCVSSADMDEISTTDGGSSCDSLDTSTQSNSCEWDVSWFSDLRAAFDRCHQGRHKARLDDEESYYGEIAFTEPCSFGKDTFSTAMNPCALATMTKYTMRYLLLSLEEDCAYLPEIA</sequence>
<keyword evidence="7" id="KW-1185">Reference proteome</keyword>
<organism evidence="6 7">
    <name type="scientific">Babesia ovis</name>
    <dbReference type="NCBI Taxonomy" id="5869"/>
    <lineage>
        <taxon>Eukaryota</taxon>
        <taxon>Sar</taxon>
        <taxon>Alveolata</taxon>
        <taxon>Apicomplexa</taxon>
        <taxon>Aconoidasida</taxon>
        <taxon>Piroplasmida</taxon>
        <taxon>Babesiidae</taxon>
        <taxon>Babesia</taxon>
    </lineage>
</organism>
<dbReference type="GO" id="GO:0010468">
    <property type="term" value="P:regulation of gene expression"/>
    <property type="evidence" value="ECO:0007669"/>
    <property type="project" value="TreeGrafter"/>
</dbReference>
<feature type="compositionally biased region" description="Polar residues" evidence="3">
    <location>
        <begin position="1"/>
        <end position="20"/>
    </location>
</feature>
<comment type="caution">
    <text evidence="6">The sequence shown here is derived from an EMBL/GenBank/DDBJ whole genome shotgun (WGS) entry which is preliminary data.</text>
</comment>
<evidence type="ECO:0000256" key="1">
    <source>
        <dbReference type="ARBA" id="ARBA00004123"/>
    </source>
</evidence>
<dbReference type="OrthoDB" id="9547406at2759"/>
<dbReference type="SMART" id="SM00558">
    <property type="entry name" value="JmjC"/>
    <property type="match status" value="1"/>
</dbReference>
<evidence type="ECO:0000256" key="3">
    <source>
        <dbReference type="SAM" id="MobiDB-lite"/>
    </source>
</evidence>
<gene>
    <name evidence="6" type="ORF">BaOVIS_027020</name>
</gene>
<feature type="region of interest" description="Disordered" evidence="3">
    <location>
        <begin position="1"/>
        <end position="53"/>
    </location>
</feature>
<dbReference type="PANTHER" id="PTHR10694">
    <property type="entry name" value="LYSINE-SPECIFIC DEMETHYLASE"/>
    <property type="match status" value="1"/>
</dbReference>